<dbReference type="InterPro" id="IPR011049">
    <property type="entry name" value="Serralysin-like_metalloprot_C"/>
</dbReference>
<keyword evidence="9" id="KW-0732">Signal</keyword>
<evidence type="ECO:0000313" key="10">
    <source>
        <dbReference type="EMBL" id="RAK28246.1"/>
    </source>
</evidence>
<dbReference type="PROSITE" id="PS00330">
    <property type="entry name" value="HEMOLYSIN_CALCIUM"/>
    <property type="match status" value="2"/>
</dbReference>
<dbReference type="AlphaFoldDB" id="A0A327Z1G4"/>
<evidence type="ECO:0000256" key="2">
    <source>
        <dbReference type="ARBA" id="ARBA00004613"/>
    </source>
</evidence>
<keyword evidence="6" id="KW-0843">Virulence</keyword>
<dbReference type="Pfam" id="PF00353">
    <property type="entry name" value="HemolysinCabind"/>
    <property type="match status" value="3"/>
</dbReference>
<protein>
    <submittedName>
        <fullName evidence="10">Hemolysin type calcium-binding protein</fullName>
    </submittedName>
</protein>
<keyword evidence="4" id="KW-0800">Toxin</keyword>
<dbReference type="InterPro" id="IPR018511">
    <property type="entry name" value="Hemolysin-typ_Ca-bd_CS"/>
</dbReference>
<gene>
    <name evidence="10" type="ORF">B0I29_12013</name>
</gene>
<dbReference type="InterPro" id="IPR001343">
    <property type="entry name" value="Hemolysn_Ca-bd"/>
</dbReference>
<dbReference type="PRINTS" id="PR00313">
    <property type="entry name" value="CABNDNGRPT"/>
</dbReference>
<sequence length="384" mass="39207">MTRSSHAARIGIILLTTIGAGVLASPAQAASTGVVSVVKTSQVKYTAGSGKANKVVITRSGKTVTIDDKYKIKAGKGCKAVKGDKTKVRCKLTKNPTKVLVYTGSKNDKVTNKTGIASVLDGGTGADKLYGGTGNDTLFGGSSADYLGGGSGHDKLYGQTGDDSLAGEHGNDTLYAGSGADRLLGDSFYYADRGHDKLYGESGNDMLEGGYGNDRLEGGTGDDRLEGDVNPEDSGNEHGSDVILGGPGVDSADYYRGKAIVDLDGSAGDDGEPGERDTVGADVENLSGGDGDNIFTGNNAANVFYGGEGDDVFRGGGGNDKLYGSYGANALYGGDGDDEISARYAFDSPHTLDGDVVDGGANTATGDLCHVSPIDVVTNCERLD</sequence>
<organism evidence="10 11">
    <name type="scientific">Actinoplanes lutulentus</name>
    <dbReference type="NCBI Taxonomy" id="1287878"/>
    <lineage>
        <taxon>Bacteria</taxon>
        <taxon>Bacillati</taxon>
        <taxon>Actinomycetota</taxon>
        <taxon>Actinomycetes</taxon>
        <taxon>Micromonosporales</taxon>
        <taxon>Micromonosporaceae</taxon>
        <taxon>Actinoplanes</taxon>
    </lineage>
</organism>
<evidence type="ECO:0000256" key="4">
    <source>
        <dbReference type="ARBA" id="ARBA00022656"/>
    </source>
</evidence>
<dbReference type="GO" id="GO:0090729">
    <property type="term" value="F:toxin activity"/>
    <property type="evidence" value="ECO:0007669"/>
    <property type="project" value="UniProtKB-KW"/>
</dbReference>
<evidence type="ECO:0000256" key="1">
    <source>
        <dbReference type="ARBA" id="ARBA00004370"/>
    </source>
</evidence>
<evidence type="ECO:0000256" key="3">
    <source>
        <dbReference type="ARBA" id="ARBA00022525"/>
    </source>
</evidence>
<accession>A0A327Z1G4</accession>
<dbReference type="InterPro" id="IPR003995">
    <property type="entry name" value="RTX_toxin_determinant-A"/>
</dbReference>
<evidence type="ECO:0000256" key="5">
    <source>
        <dbReference type="ARBA" id="ARBA00022737"/>
    </source>
</evidence>
<keyword evidence="7" id="KW-0472">Membrane</keyword>
<dbReference type="Proteomes" id="UP000249341">
    <property type="component" value="Unassembled WGS sequence"/>
</dbReference>
<dbReference type="PRINTS" id="PR01488">
    <property type="entry name" value="RTXTOXINA"/>
</dbReference>
<feature type="region of interest" description="Disordered" evidence="8">
    <location>
        <begin position="209"/>
        <end position="247"/>
    </location>
</feature>
<dbReference type="Gene3D" id="2.150.10.10">
    <property type="entry name" value="Serralysin-like metalloprotease, C-terminal"/>
    <property type="match status" value="2"/>
</dbReference>
<keyword evidence="3" id="KW-0964">Secreted</keyword>
<reference evidence="10 11" key="1">
    <citation type="submission" date="2018-06" db="EMBL/GenBank/DDBJ databases">
        <title>Genomic Encyclopedia of Type Strains, Phase III (KMG-III): the genomes of soil and plant-associated and newly described type strains.</title>
        <authorList>
            <person name="Whitman W."/>
        </authorList>
    </citation>
    <scope>NUCLEOTIDE SEQUENCE [LARGE SCALE GENOMIC DNA]</scope>
    <source>
        <strain evidence="10 11">CGMCC 4.7090</strain>
    </source>
</reference>
<feature type="signal peptide" evidence="9">
    <location>
        <begin position="1"/>
        <end position="29"/>
    </location>
</feature>
<dbReference type="RefSeq" id="WP_111653345.1">
    <property type="nucleotide sequence ID" value="NZ_JACHWI010000002.1"/>
</dbReference>
<keyword evidence="11" id="KW-1185">Reference proteome</keyword>
<dbReference type="InterPro" id="IPR050557">
    <property type="entry name" value="RTX_toxin/Mannuronan_C5-epim"/>
</dbReference>
<dbReference type="PANTHER" id="PTHR38340">
    <property type="entry name" value="S-LAYER PROTEIN"/>
    <property type="match status" value="1"/>
</dbReference>
<comment type="caution">
    <text evidence="10">The sequence shown here is derived from an EMBL/GenBank/DDBJ whole genome shotgun (WGS) entry which is preliminary data.</text>
</comment>
<name>A0A327Z1G4_9ACTN</name>
<dbReference type="GO" id="GO:0005509">
    <property type="term" value="F:calcium ion binding"/>
    <property type="evidence" value="ECO:0007669"/>
    <property type="project" value="InterPro"/>
</dbReference>
<evidence type="ECO:0000256" key="9">
    <source>
        <dbReference type="SAM" id="SignalP"/>
    </source>
</evidence>
<evidence type="ECO:0000256" key="7">
    <source>
        <dbReference type="ARBA" id="ARBA00023136"/>
    </source>
</evidence>
<proteinExistence type="predicted"/>
<feature type="compositionally biased region" description="Basic and acidic residues" evidence="8">
    <location>
        <begin position="214"/>
        <end position="227"/>
    </location>
</feature>
<dbReference type="GO" id="GO:0005576">
    <property type="term" value="C:extracellular region"/>
    <property type="evidence" value="ECO:0007669"/>
    <property type="project" value="UniProtKB-SubCell"/>
</dbReference>
<dbReference type="OrthoDB" id="3281695at2"/>
<dbReference type="GO" id="GO:0016020">
    <property type="term" value="C:membrane"/>
    <property type="evidence" value="ECO:0007669"/>
    <property type="project" value="UniProtKB-SubCell"/>
</dbReference>
<evidence type="ECO:0000256" key="8">
    <source>
        <dbReference type="SAM" id="MobiDB-lite"/>
    </source>
</evidence>
<evidence type="ECO:0000256" key="6">
    <source>
        <dbReference type="ARBA" id="ARBA00023026"/>
    </source>
</evidence>
<comment type="subcellular location">
    <subcellularLocation>
        <location evidence="1">Membrane</location>
    </subcellularLocation>
    <subcellularLocation>
        <location evidence="2">Secreted</location>
    </subcellularLocation>
</comment>
<keyword evidence="5" id="KW-0677">Repeat</keyword>
<dbReference type="EMBL" id="QLMJ01000020">
    <property type="protein sequence ID" value="RAK28246.1"/>
    <property type="molecule type" value="Genomic_DNA"/>
</dbReference>
<evidence type="ECO:0000313" key="11">
    <source>
        <dbReference type="Proteomes" id="UP000249341"/>
    </source>
</evidence>
<dbReference type="PANTHER" id="PTHR38340:SF1">
    <property type="entry name" value="S-LAYER PROTEIN"/>
    <property type="match status" value="1"/>
</dbReference>
<dbReference type="SUPFAM" id="SSF51120">
    <property type="entry name" value="beta-Roll"/>
    <property type="match status" value="3"/>
</dbReference>
<feature type="chain" id="PRO_5016393043" evidence="9">
    <location>
        <begin position="30"/>
        <end position="384"/>
    </location>
</feature>